<gene>
    <name evidence="1" type="ORF">SS37A_13310</name>
</gene>
<dbReference type="RefSeq" id="WP_281931327.1">
    <property type="nucleotide sequence ID" value="NZ_AP027142.1"/>
</dbReference>
<dbReference type="Proteomes" id="UP001317629">
    <property type="component" value="Chromosome"/>
</dbReference>
<evidence type="ECO:0000313" key="2">
    <source>
        <dbReference type="Proteomes" id="UP001317629"/>
    </source>
</evidence>
<dbReference type="EMBL" id="AP027142">
    <property type="protein sequence ID" value="BDV33802.1"/>
    <property type="molecule type" value="Genomic_DNA"/>
</dbReference>
<sequence>MEELDIQDYARRLFDAHGDKAVAEAAQKAASLEQSGEAEQAKNWRRIEAALYQMLGPHQS</sequence>
<name>A0ABM8E767_9HYPH</name>
<accession>A0ABM8E767</accession>
<keyword evidence="2" id="KW-1185">Reference proteome</keyword>
<reference evidence="1 2" key="1">
    <citation type="journal article" date="2023" name="Int. J. Syst. Evol. Microbiol.">
        <title>Methylocystis iwaonis sp. nov., a type II methane-oxidizing bacterium from surface soil of a rice paddy field in Japan, and emended description of the genus Methylocystis (ex Whittenbury et al. 1970) Bowman et al. 1993.</title>
        <authorList>
            <person name="Kaise H."/>
            <person name="Sawadogo J.B."/>
            <person name="Alam M.S."/>
            <person name="Ueno C."/>
            <person name="Dianou D."/>
            <person name="Shinjo R."/>
            <person name="Asakawa S."/>
        </authorList>
    </citation>
    <scope>NUCLEOTIDE SEQUENCE [LARGE SCALE GENOMIC DNA]</scope>
    <source>
        <strain evidence="1 2">SS37A-Re</strain>
    </source>
</reference>
<evidence type="ECO:0000313" key="1">
    <source>
        <dbReference type="EMBL" id="BDV33802.1"/>
    </source>
</evidence>
<proteinExistence type="predicted"/>
<protein>
    <submittedName>
        <fullName evidence="1">Uncharacterized protein</fullName>
    </submittedName>
</protein>
<organism evidence="1 2">
    <name type="scientific">Methylocystis iwaonis</name>
    <dbReference type="NCBI Taxonomy" id="2885079"/>
    <lineage>
        <taxon>Bacteria</taxon>
        <taxon>Pseudomonadati</taxon>
        <taxon>Pseudomonadota</taxon>
        <taxon>Alphaproteobacteria</taxon>
        <taxon>Hyphomicrobiales</taxon>
        <taxon>Methylocystaceae</taxon>
        <taxon>Methylocystis</taxon>
    </lineage>
</organism>